<dbReference type="EMBL" id="KT984554">
    <property type="protein sequence ID" value="ANM86774.1"/>
    <property type="molecule type" value="mRNA"/>
</dbReference>
<evidence type="ECO:0000259" key="1">
    <source>
        <dbReference type="PROSITE" id="PS50904"/>
    </source>
</evidence>
<dbReference type="InterPro" id="IPR006797">
    <property type="entry name" value="PRELI/MSF1_dom"/>
</dbReference>
<name>A0A192ZI64_9EUKA</name>
<dbReference type="Pfam" id="PF04707">
    <property type="entry name" value="PRELI"/>
    <property type="match status" value="1"/>
</dbReference>
<dbReference type="InterPro" id="IPR037365">
    <property type="entry name" value="Slowmo/Ups"/>
</dbReference>
<protein>
    <submittedName>
        <fullName evidence="2">UPS1</fullName>
    </submittedName>
</protein>
<dbReference type="AlphaFoldDB" id="A0A192ZI64"/>
<gene>
    <name evidence="2" type="primary">UPS1</name>
</gene>
<feature type="domain" description="PRELI/MSF1" evidence="1">
    <location>
        <begin position="1"/>
        <end position="175"/>
    </location>
</feature>
<organism evidence="2">
    <name type="scientific">Stygiella incarcerata</name>
    <dbReference type="NCBI Taxonomy" id="1712417"/>
    <lineage>
        <taxon>Eukaryota</taxon>
        <taxon>Discoba</taxon>
        <taxon>Jakobida</taxon>
        <taxon>Andalucina</taxon>
        <taxon>Stygiellidae</taxon>
        <taxon>Stygiella</taxon>
    </lineage>
</organism>
<accession>A0A192ZI64</accession>
<dbReference type="PANTHER" id="PTHR11158">
    <property type="entry name" value="MSF1/PX19 RELATED"/>
    <property type="match status" value="1"/>
</dbReference>
<reference evidence="2" key="1">
    <citation type="journal article" date="2016" name="Mol. Biol. Evol.">
        <title>Novel hydrogenosomes in the microaerophilic jakobid Stygiella incarcerata.</title>
        <authorList>
            <person name="Leger M.M."/>
            <person name="Eme L."/>
            <person name="Hug L.A."/>
            <person name="Roger A.J."/>
        </authorList>
    </citation>
    <scope>NUCLEOTIDE SEQUENCE</scope>
</reference>
<sequence length="185" mass="21774">MHPFERKHVYSYPWESVSEMHWRKYPSIKNRDVLDVCLLDKVVDPSKGTLFARRLFTCDAAIPWFLSKLVPRVSPYLYAIETIEVNPLEKTMRVTSRNLNFRNIMSVQESSSFTPDPEAPFERTLFKQRARIIVHAPSWVRGKAENWSGRRWATNSKIGVDMMEELCRNTFVQKGRQSSKRPFFT</sequence>
<dbReference type="GO" id="GO:0005758">
    <property type="term" value="C:mitochondrial intermembrane space"/>
    <property type="evidence" value="ECO:0007669"/>
    <property type="project" value="InterPro"/>
</dbReference>
<evidence type="ECO:0000313" key="2">
    <source>
        <dbReference type="EMBL" id="ANM86774.1"/>
    </source>
</evidence>
<dbReference type="PROSITE" id="PS50904">
    <property type="entry name" value="PRELI_MSF1"/>
    <property type="match status" value="1"/>
</dbReference>
<proteinExistence type="evidence at transcript level"/>